<evidence type="ECO:0008006" key="3">
    <source>
        <dbReference type="Google" id="ProtNLM"/>
    </source>
</evidence>
<dbReference type="AlphaFoldDB" id="A0A7W8QSK8"/>
<dbReference type="SUPFAM" id="SSF109854">
    <property type="entry name" value="DinB/YfiT-like putative metalloenzymes"/>
    <property type="match status" value="1"/>
</dbReference>
<protein>
    <recommendedName>
        <fullName evidence="3">DinB-like domain-containing protein</fullName>
    </recommendedName>
</protein>
<dbReference type="InterPro" id="IPR007061">
    <property type="entry name" value="MST-like"/>
</dbReference>
<name>A0A7W8QSK8_9ACTN</name>
<dbReference type="Proteomes" id="UP000572635">
    <property type="component" value="Unassembled WGS sequence"/>
</dbReference>
<evidence type="ECO:0000313" key="1">
    <source>
        <dbReference type="EMBL" id="MBB5435823.1"/>
    </source>
</evidence>
<gene>
    <name evidence="1" type="ORF">HDA36_005971</name>
</gene>
<proteinExistence type="predicted"/>
<comment type="caution">
    <text evidence="1">The sequence shown here is derived from an EMBL/GenBank/DDBJ whole genome shotgun (WGS) entry which is preliminary data.</text>
</comment>
<accession>A0A7W8QSK8</accession>
<evidence type="ECO:0000313" key="2">
    <source>
        <dbReference type="Proteomes" id="UP000572635"/>
    </source>
</evidence>
<keyword evidence="2" id="KW-1185">Reference proteome</keyword>
<dbReference type="Gene3D" id="1.20.120.450">
    <property type="entry name" value="dinb family like domain"/>
    <property type="match status" value="1"/>
</dbReference>
<organism evidence="1 2">
    <name type="scientific">Nocardiopsis composta</name>
    <dbReference type="NCBI Taxonomy" id="157465"/>
    <lineage>
        <taxon>Bacteria</taxon>
        <taxon>Bacillati</taxon>
        <taxon>Actinomycetota</taxon>
        <taxon>Actinomycetes</taxon>
        <taxon>Streptosporangiales</taxon>
        <taxon>Nocardiopsidaceae</taxon>
        <taxon>Nocardiopsis</taxon>
    </lineage>
</organism>
<dbReference type="InterPro" id="IPR034660">
    <property type="entry name" value="DinB/YfiT-like"/>
</dbReference>
<reference evidence="1 2" key="1">
    <citation type="submission" date="2020-08" db="EMBL/GenBank/DDBJ databases">
        <title>Sequencing the genomes of 1000 actinobacteria strains.</title>
        <authorList>
            <person name="Klenk H.-P."/>
        </authorList>
    </citation>
    <scope>NUCLEOTIDE SEQUENCE [LARGE SCALE GENOMIC DNA]</scope>
    <source>
        <strain evidence="1 2">DSM 44551</strain>
    </source>
</reference>
<sequence length="148" mass="16119">MVSAYLDRQRATVRALCAELGEQPPAHPAPLSPHAVAAHLTWVEHHWFEVVMLGRPDRIPRPPEGGGGPAEGPPRPLAVLLDEYDAQCARSRAVTARLEQRAGARLVQQGGARVTLRWVLLHVLEETARQGGRLDLLRSWPQGAALSG</sequence>
<dbReference type="RefSeq" id="WP_184398939.1">
    <property type="nucleotide sequence ID" value="NZ_BAAAJD010000072.1"/>
</dbReference>
<dbReference type="Pfam" id="PF04978">
    <property type="entry name" value="MST"/>
    <property type="match status" value="1"/>
</dbReference>
<dbReference type="EMBL" id="JACHDB010000002">
    <property type="protein sequence ID" value="MBB5435823.1"/>
    <property type="molecule type" value="Genomic_DNA"/>
</dbReference>